<dbReference type="EMBL" id="KN837118">
    <property type="protein sequence ID" value="KIJ44317.1"/>
    <property type="molecule type" value="Genomic_DNA"/>
</dbReference>
<evidence type="ECO:0000256" key="1">
    <source>
        <dbReference type="SAM" id="MobiDB-lite"/>
    </source>
</evidence>
<feature type="region of interest" description="Disordered" evidence="1">
    <location>
        <begin position="461"/>
        <end position="523"/>
    </location>
</feature>
<sequence length="1103" mass="120798">MPPSISRALSPPLSTVSSAHGSLSPLQVKKVFIEGRSRPEGASLRMFLKLSVSTDSVTPGTSIPLFPEENIRILNSVVHPLDDRSVPFWFSSTDQPLLQKTVVALQLGPKSSRQYHTLFSTTAPPESNHASTSRRGRESVSNHADPANIERYISRIVVSGYNLSLVLPREFPSKSRTSAAAVDSDGDDGPVKEVPSSWSARSARRSSSMFQKNNLHMIVGLEIFIPYVIRPPKGPYLVSIPVPRCLDNHLKMKISVNNTVTIDNRRVFDSASSGEDTSGWDFLTEPAVIHKTLRKGPYSHSGEEDISDSPSVSTTPGMEVIQGAFQSTDFLHIRWAPPMPKRPPSLRGDDGMHRVNVPRTVGKMRCEVLGRDRQSIKLGVRFEGSCYDLWHPGVAIILGMDLAFDVKGRRVSWSEDDLAGWTVTGGETFVGLYSEAPTRPQPVSRQSSFGSAYSAGFLPNLAKQVDNPPTTPARGSASLLRAPLPTHNTPDYSFENSPTSTPPRKDSQVSTLGPDSRVSRSDVSPGKAITLKVNLLKLVRVPRNEFNFTITGVVLVDVEEEDFLSIPTFRVLGCMDNEIQSYVSVQTVENPVIIGEESSAASKYVLRPGEEVRCDNNIGILIGPPESPQSAVQSAPPPVTSGESSPINRRTPTRKALARAARAARLNFPDDSGDVYTVFPPEFPSVLVTVTPLIESGKQRHSVRVNIPMYSFDGDTIQFAIAMAKDPVMGKKRFHPAIDVLYASFGGYRVPVEVLSQPASSPTLSAADIATESQIVGETQYIIIAHLEETEVDVGAVEIVYLVSDDSPSQDLSGRSKEKGKGKADNDIDVLLPCFQLPIGRYETIIECPINASLFVKYSTLPHQHTSSSRNIKLAHFRQPSGFFPALSLSLLPAPEDTRTITKKSKAKAATSFVSKTFTPMSILLLLYLIITTGHEVREVRHVMHAMAQSLVNNIPFYESYWGDPGDQAPPFNPAGTIPTATTTITVTQESFPIATTTVTVTQESFHTAWERERSTTTVESSQVSISTPTINLADATTISPPRPTPTRVRGSTAALMPLPAFPFLNWEIPLREETKEVIVKGLVKVWHLLRRVWNWPMPTPDP</sequence>
<keyword evidence="3" id="KW-1185">Reference proteome</keyword>
<dbReference type="OrthoDB" id="3210731at2759"/>
<feature type="region of interest" description="Disordered" evidence="1">
    <location>
        <begin position="178"/>
        <end position="205"/>
    </location>
</feature>
<accession>A0A0C9VPZ6</accession>
<organism evidence="2 3">
    <name type="scientific">Sphaerobolus stellatus (strain SS14)</name>
    <dbReference type="NCBI Taxonomy" id="990650"/>
    <lineage>
        <taxon>Eukaryota</taxon>
        <taxon>Fungi</taxon>
        <taxon>Dikarya</taxon>
        <taxon>Basidiomycota</taxon>
        <taxon>Agaricomycotina</taxon>
        <taxon>Agaricomycetes</taxon>
        <taxon>Phallomycetidae</taxon>
        <taxon>Geastrales</taxon>
        <taxon>Sphaerobolaceae</taxon>
        <taxon>Sphaerobolus</taxon>
    </lineage>
</organism>
<feature type="region of interest" description="Disordered" evidence="1">
    <location>
        <begin position="623"/>
        <end position="653"/>
    </location>
</feature>
<protein>
    <submittedName>
        <fullName evidence="2">Uncharacterized protein</fullName>
    </submittedName>
</protein>
<feature type="compositionally biased region" description="Polar residues" evidence="1">
    <location>
        <begin position="486"/>
        <end position="499"/>
    </location>
</feature>
<reference evidence="2 3" key="1">
    <citation type="submission" date="2014-06" db="EMBL/GenBank/DDBJ databases">
        <title>Evolutionary Origins and Diversification of the Mycorrhizal Mutualists.</title>
        <authorList>
            <consortium name="DOE Joint Genome Institute"/>
            <consortium name="Mycorrhizal Genomics Consortium"/>
            <person name="Kohler A."/>
            <person name="Kuo A."/>
            <person name="Nagy L.G."/>
            <person name="Floudas D."/>
            <person name="Copeland A."/>
            <person name="Barry K.W."/>
            <person name="Cichocki N."/>
            <person name="Veneault-Fourrey C."/>
            <person name="LaButti K."/>
            <person name="Lindquist E.A."/>
            <person name="Lipzen A."/>
            <person name="Lundell T."/>
            <person name="Morin E."/>
            <person name="Murat C."/>
            <person name="Riley R."/>
            <person name="Ohm R."/>
            <person name="Sun H."/>
            <person name="Tunlid A."/>
            <person name="Henrissat B."/>
            <person name="Grigoriev I.V."/>
            <person name="Hibbett D.S."/>
            <person name="Martin F."/>
        </authorList>
    </citation>
    <scope>NUCLEOTIDE SEQUENCE [LARGE SCALE GENOMIC DNA]</scope>
    <source>
        <strain evidence="2 3">SS14</strain>
    </source>
</reference>
<feature type="region of interest" description="Disordered" evidence="1">
    <location>
        <begin position="120"/>
        <end position="143"/>
    </location>
</feature>
<proteinExistence type="predicted"/>
<gene>
    <name evidence="2" type="ORF">M422DRAFT_30462</name>
</gene>
<feature type="compositionally biased region" description="Low complexity" evidence="1">
    <location>
        <begin position="196"/>
        <end position="205"/>
    </location>
</feature>
<dbReference type="Proteomes" id="UP000054279">
    <property type="component" value="Unassembled WGS sequence"/>
</dbReference>
<evidence type="ECO:0000313" key="2">
    <source>
        <dbReference type="EMBL" id="KIJ44317.1"/>
    </source>
</evidence>
<dbReference type="AlphaFoldDB" id="A0A0C9VPZ6"/>
<feature type="compositionally biased region" description="Polar residues" evidence="1">
    <location>
        <begin position="120"/>
        <end position="133"/>
    </location>
</feature>
<feature type="region of interest" description="Disordered" evidence="1">
    <location>
        <begin position="1"/>
        <end position="20"/>
    </location>
</feature>
<evidence type="ECO:0000313" key="3">
    <source>
        <dbReference type="Proteomes" id="UP000054279"/>
    </source>
</evidence>
<dbReference type="HOGENOM" id="CLU_002241_0_0_1"/>
<name>A0A0C9VPZ6_SPHS4</name>